<dbReference type="EMBL" id="BAAALM010000004">
    <property type="protein sequence ID" value="GAA1196340.1"/>
    <property type="molecule type" value="Genomic_DNA"/>
</dbReference>
<protein>
    <submittedName>
        <fullName evidence="2">Uncharacterized protein</fullName>
    </submittedName>
</protein>
<organism evidence="2 3">
    <name type="scientific">Prauserella alba</name>
    <dbReference type="NCBI Taxonomy" id="176898"/>
    <lineage>
        <taxon>Bacteria</taxon>
        <taxon>Bacillati</taxon>
        <taxon>Actinomycetota</taxon>
        <taxon>Actinomycetes</taxon>
        <taxon>Pseudonocardiales</taxon>
        <taxon>Pseudonocardiaceae</taxon>
        <taxon>Prauserella</taxon>
    </lineage>
</organism>
<keyword evidence="1" id="KW-1133">Transmembrane helix</keyword>
<evidence type="ECO:0000313" key="2">
    <source>
        <dbReference type="EMBL" id="GAA1196340.1"/>
    </source>
</evidence>
<keyword evidence="1" id="KW-0812">Transmembrane</keyword>
<keyword evidence="1" id="KW-0472">Membrane</keyword>
<gene>
    <name evidence="2" type="ORF">GCM10009675_09360</name>
</gene>
<feature type="transmembrane region" description="Helical" evidence="1">
    <location>
        <begin position="60"/>
        <end position="89"/>
    </location>
</feature>
<dbReference type="Proteomes" id="UP001500467">
    <property type="component" value="Unassembled WGS sequence"/>
</dbReference>
<proteinExistence type="predicted"/>
<comment type="caution">
    <text evidence="2">The sequence shown here is derived from an EMBL/GenBank/DDBJ whole genome shotgun (WGS) entry which is preliminary data.</text>
</comment>
<evidence type="ECO:0000256" key="1">
    <source>
        <dbReference type="SAM" id="Phobius"/>
    </source>
</evidence>
<evidence type="ECO:0000313" key="3">
    <source>
        <dbReference type="Proteomes" id="UP001500467"/>
    </source>
</evidence>
<keyword evidence="3" id="KW-1185">Reference proteome</keyword>
<name>A0ABP4FRL7_9PSEU</name>
<accession>A0ABP4FRL7</accession>
<reference evidence="3" key="1">
    <citation type="journal article" date="2019" name="Int. J. Syst. Evol. Microbiol.">
        <title>The Global Catalogue of Microorganisms (GCM) 10K type strain sequencing project: providing services to taxonomists for standard genome sequencing and annotation.</title>
        <authorList>
            <consortium name="The Broad Institute Genomics Platform"/>
            <consortium name="The Broad Institute Genome Sequencing Center for Infectious Disease"/>
            <person name="Wu L."/>
            <person name="Ma J."/>
        </authorList>
    </citation>
    <scope>NUCLEOTIDE SEQUENCE [LARGE SCALE GENOMIC DNA]</scope>
    <source>
        <strain evidence="3">JCM 13022</strain>
    </source>
</reference>
<sequence>MGGGPLWDSPVLPLVPVIAAGVLRTATRLPVDYATPAATDTPFGRVPVHLITQLVRGPDLVVVGVVLTAVLPMPAALIVAAAGIGWALLR</sequence>